<name>A0A2S6N9G4_9HYPH</name>
<keyword evidence="2" id="KW-1185">Reference proteome</keyword>
<dbReference type="EMBL" id="NHSJ01000062">
    <property type="protein sequence ID" value="PPQ31241.1"/>
    <property type="molecule type" value="Genomic_DNA"/>
</dbReference>
<accession>A0A2S6N9G4</accession>
<comment type="caution">
    <text evidence="1">The sequence shown here is derived from an EMBL/GenBank/DDBJ whole genome shotgun (WGS) entry which is preliminary data.</text>
</comment>
<evidence type="ECO:0000313" key="1">
    <source>
        <dbReference type="EMBL" id="PPQ31241.1"/>
    </source>
</evidence>
<dbReference type="Proteomes" id="UP000239089">
    <property type="component" value="Unassembled WGS sequence"/>
</dbReference>
<evidence type="ECO:0000313" key="2">
    <source>
        <dbReference type="Proteomes" id="UP000239089"/>
    </source>
</evidence>
<proteinExistence type="predicted"/>
<protein>
    <submittedName>
        <fullName evidence="1">Uncharacterized protein</fullName>
    </submittedName>
</protein>
<organism evidence="1 2">
    <name type="scientific">Rhodoblastus sphagnicola</name>
    <dbReference type="NCBI Taxonomy" id="333368"/>
    <lineage>
        <taxon>Bacteria</taxon>
        <taxon>Pseudomonadati</taxon>
        <taxon>Pseudomonadota</taxon>
        <taxon>Alphaproteobacteria</taxon>
        <taxon>Hyphomicrobiales</taxon>
        <taxon>Rhodoblastaceae</taxon>
        <taxon>Rhodoblastus</taxon>
    </lineage>
</organism>
<gene>
    <name evidence="1" type="ORF">CCR94_09855</name>
</gene>
<dbReference type="AlphaFoldDB" id="A0A2S6N9G4"/>
<dbReference type="RefSeq" id="WP_104507706.1">
    <property type="nucleotide sequence ID" value="NZ_JACIGC010000013.1"/>
</dbReference>
<reference evidence="1 2" key="1">
    <citation type="journal article" date="2018" name="Arch. Microbiol.">
        <title>New insights into the metabolic potential of the phototrophic purple bacterium Rhodopila globiformis DSM 161(T) from its draft genome sequence and evidence for a vanadium-dependent nitrogenase.</title>
        <authorList>
            <person name="Imhoff J.F."/>
            <person name="Rahn T."/>
            <person name="Kunzel S."/>
            <person name="Neulinger S.C."/>
        </authorList>
    </citation>
    <scope>NUCLEOTIDE SEQUENCE [LARGE SCALE GENOMIC DNA]</scope>
    <source>
        <strain evidence="1 2">DSM 16996</strain>
    </source>
</reference>
<sequence>MITVVRFLTLAVYAAGAHFLDGTAFAALIFGALIGWLAVRFYWLALPAAGLANLANLMYANSTGEGKSVSALGNFPLEFFVFLTLAVIGYLLGLWVRHIQFSRLKRLE</sequence>